<dbReference type="EMBL" id="BJWL01000023">
    <property type="protein sequence ID" value="GFZ13309.1"/>
    <property type="molecule type" value="Genomic_DNA"/>
</dbReference>
<accession>A0A7J0GR92</accession>
<reference evidence="1 2" key="1">
    <citation type="submission" date="2019-07" db="EMBL/GenBank/DDBJ databases">
        <title>De Novo Assembly of kiwifruit Actinidia rufa.</title>
        <authorList>
            <person name="Sugita-Konishi S."/>
            <person name="Sato K."/>
            <person name="Mori E."/>
            <person name="Abe Y."/>
            <person name="Kisaki G."/>
            <person name="Hamano K."/>
            <person name="Suezawa K."/>
            <person name="Otani M."/>
            <person name="Fukuda T."/>
            <person name="Manabe T."/>
            <person name="Gomi K."/>
            <person name="Tabuchi M."/>
            <person name="Akimitsu K."/>
            <person name="Kataoka I."/>
        </authorList>
    </citation>
    <scope>NUCLEOTIDE SEQUENCE [LARGE SCALE GENOMIC DNA]</scope>
    <source>
        <strain evidence="2">cv. Fuchu</strain>
    </source>
</reference>
<organism evidence="1 2">
    <name type="scientific">Actinidia rufa</name>
    <dbReference type="NCBI Taxonomy" id="165716"/>
    <lineage>
        <taxon>Eukaryota</taxon>
        <taxon>Viridiplantae</taxon>
        <taxon>Streptophyta</taxon>
        <taxon>Embryophyta</taxon>
        <taxon>Tracheophyta</taxon>
        <taxon>Spermatophyta</taxon>
        <taxon>Magnoliopsida</taxon>
        <taxon>eudicotyledons</taxon>
        <taxon>Gunneridae</taxon>
        <taxon>Pentapetalae</taxon>
        <taxon>asterids</taxon>
        <taxon>Ericales</taxon>
        <taxon>Actinidiaceae</taxon>
        <taxon>Actinidia</taxon>
    </lineage>
</organism>
<sequence>MGPSSSLETIFQDALSSVLSQNQFENELHDRELDMGLEPFSPCAEAQHAVNSELCELSSELDRAVEWAHALRRHQDPFLMLDSELEVLNTGCAHDKGSNAR</sequence>
<evidence type="ECO:0000313" key="2">
    <source>
        <dbReference type="Proteomes" id="UP000585474"/>
    </source>
</evidence>
<proteinExistence type="predicted"/>
<dbReference type="Proteomes" id="UP000585474">
    <property type="component" value="Unassembled WGS sequence"/>
</dbReference>
<dbReference type="AlphaFoldDB" id="A0A7J0GR92"/>
<comment type="caution">
    <text evidence="1">The sequence shown here is derived from an EMBL/GenBank/DDBJ whole genome shotgun (WGS) entry which is preliminary data.</text>
</comment>
<evidence type="ECO:0000313" key="1">
    <source>
        <dbReference type="EMBL" id="GFZ13309.1"/>
    </source>
</evidence>
<gene>
    <name evidence="1" type="ORF">Acr_23g0016940</name>
</gene>
<keyword evidence="2" id="KW-1185">Reference proteome</keyword>
<name>A0A7J0GR92_9ERIC</name>
<protein>
    <submittedName>
        <fullName evidence="1">Uncharacterized protein</fullName>
    </submittedName>
</protein>